<protein>
    <submittedName>
        <fullName evidence="2">Methyltransferase family protein</fullName>
    </submittedName>
</protein>
<dbReference type="PANTHER" id="PTHR43591:SF24">
    <property type="entry name" value="2-METHOXY-6-POLYPRENYL-1,4-BENZOQUINOL METHYLASE, MITOCHONDRIAL"/>
    <property type="match status" value="1"/>
</dbReference>
<dbReference type="CDD" id="cd02440">
    <property type="entry name" value="AdoMet_MTases"/>
    <property type="match status" value="1"/>
</dbReference>
<dbReference type="Proteomes" id="UP000318380">
    <property type="component" value="Unassembled WGS sequence"/>
</dbReference>
<feature type="domain" description="Methyltransferase" evidence="1">
    <location>
        <begin position="45"/>
        <end position="138"/>
    </location>
</feature>
<dbReference type="SUPFAM" id="SSF53335">
    <property type="entry name" value="S-adenosyl-L-methionine-dependent methyltransferases"/>
    <property type="match status" value="1"/>
</dbReference>
<organism evidence="2 3">
    <name type="scientific">Kribbella amoyensis</name>
    <dbReference type="NCBI Taxonomy" id="996641"/>
    <lineage>
        <taxon>Bacteria</taxon>
        <taxon>Bacillati</taxon>
        <taxon>Actinomycetota</taxon>
        <taxon>Actinomycetes</taxon>
        <taxon>Propionibacteriales</taxon>
        <taxon>Kribbellaceae</taxon>
        <taxon>Kribbella</taxon>
    </lineage>
</organism>
<name>A0A561B2Y8_9ACTN</name>
<sequence>MTTDEVRTRNRAVWAAGSWDDIAELVKGVGPKLLDLAEVDPGMEVLDVACGSGSSVAVPAAERGARVVGSDLTPEHFDAAERRATAAGVVVEWVEADAEDLPFEDGRFDRVLSTFGHMFAPDQDRAGAELVRVCKPGGSIALATWTPDGYGTALLDVIGRHLPPAPGSRSPGRWGDPDEVRRLLPGLELTFHRDQVDFRAPSVDEFARFYDEKFGPLVMARQALGPGWPALRDDVLAFDRACNTASDGSLHIVGEYLVTLGVKPATG</sequence>
<evidence type="ECO:0000313" key="2">
    <source>
        <dbReference type="EMBL" id="TWD73202.1"/>
    </source>
</evidence>
<proteinExistence type="predicted"/>
<keyword evidence="3" id="KW-1185">Reference proteome</keyword>
<dbReference type="InterPro" id="IPR029063">
    <property type="entry name" value="SAM-dependent_MTases_sf"/>
</dbReference>
<gene>
    <name evidence="2" type="ORF">FB561_7090</name>
</gene>
<dbReference type="Gene3D" id="3.40.50.150">
    <property type="entry name" value="Vaccinia Virus protein VP39"/>
    <property type="match status" value="1"/>
</dbReference>
<reference evidence="2 3" key="1">
    <citation type="submission" date="2019-06" db="EMBL/GenBank/DDBJ databases">
        <title>Sequencing the genomes of 1000 actinobacteria strains.</title>
        <authorList>
            <person name="Klenk H.-P."/>
        </authorList>
    </citation>
    <scope>NUCLEOTIDE SEQUENCE [LARGE SCALE GENOMIC DNA]</scope>
    <source>
        <strain evidence="2 3">DSM 24683</strain>
    </source>
</reference>
<dbReference type="InterPro" id="IPR041698">
    <property type="entry name" value="Methyltransf_25"/>
</dbReference>
<dbReference type="RefSeq" id="WP_145814395.1">
    <property type="nucleotide sequence ID" value="NZ_VIVK01000003.1"/>
</dbReference>
<dbReference type="OrthoDB" id="9795634at2"/>
<dbReference type="PANTHER" id="PTHR43591">
    <property type="entry name" value="METHYLTRANSFERASE"/>
    <property type="match status" value="1"/>
</dbReference>
<dbReference type="AlphaFoldDB" id="A0A561B2Y8"/>
<keyword evidence="2" id="KW-0808">Transferase</keyword>
<dbReference type="GO" id="GO:0008757">
    <property type="term" value="F:S-adenosylmethionine-dependent methyltransferase activity"/>
    <property type="evidence" value="ECO:0007669"/>
    <property type="project" value="InterPro"/>
</dbReference>
<comment type="caution">
    <text evidence="2">The sequence shown here is derived from an EMBL/GenBank/DDBJ whole genome shotgun (WGS) entry which is preliminary data.</text>
</comment>
<evidence type="ECO:0000313" key="3">
    <source>
        <dbReference type="Proteomes" id="UP000318380"/>
    </source>
</evidence>
<keyword evidence="2" id="KW-0489">Methyltransferase</keyword>
<dbReference type="EMBL" id="VIVK01000003">
    <property type="protein sequence ID" value="TWD73202.1"/>
    <property type="molecule type" value="Genomic_DNA"/>
</dbReference>
<evidence type="ECO:0000259" key="1">
    <source>
        <dbReference type="Pfam" id="PF13649"/>
    </source>
</evidence>
<dbReference type="GO" id="GO:0032259">
    <property type="term" value="P:methylation"/>
    <property type="evidence" value="ECO:0007669"/>
    <property type="project" value="UniProtKB-KW"/>
</dbReference>
<dbReference type="Pfam" id="PF13649">
    <property type="entry name" value="Methyltransf_25"/>
    <property type="match status" value="1"/>
</dbReference>
<accession>A0A561B2Y8</accession>